<organism evidence="1 2">
    <name type="scientific">Barnesiella intestinihominis YIT 11860</name>
    <dbReference type="NCBI Taxonomy" id="742726"/>
    <lineage>
        <taxon>Bacteria</taxon>
        <taxon>Pseudomonadati</taxon>
        <taxon>Bacteroidota</taxon>
        <taxon>Bacteroidia</taxon>
        <taxon>Bacteroidales</taxon>
        <taxon>Barnesiellaceae</taxon>
        <taxon>Barnesiella</taxon>
    </lineage>
</organism>
<proteinExistence type="predicted"/>
<dbReference type="GeneID" id="77847865"/>
<dbReference type="STRING" id="742726.HMPREF9448_00525"/>
<comment type="caution">
    <text evidence="1">The sequence shown here is derived from an EMBL/GenBank/DDBJ whole genome shotgun (WGS) entry which is preliminary data.</text>
</comment>
<dbReference type="RefSeq" id="WP_008861022.1">
    <property type="nucleotide sequence ID" value="NZ_JH815203.1"/>
</dbReference>
<keyword evidence="2" id="KW-1185">Reference proteome</keyword>
<evidence type="ECO:0000313" key="1">
    <source>
        <dbReference type="EMBL" id="EJZ66348.1"/>
    </source>
</evidence>
<accession>K0X4P0</accession>
<reference evidence="1 2" key="1">
    <citation type="submission" date="2012-08" db="EMBL/GenBank/DDBJ databases">
        <title>The Genome Sequence of Barnesiella intestinihominis YIT 11860.</title>
        <authorList>
            <consortium name="The Broad Institute Genome Sequencing Platform"/>
            <person name="Earl A."/>
            <person name="Ward D."/>
            <person name="Feldgarden M."/>
            <person name="Gevers D."/>
            <person name="Morotomi M."/>
            <person name="Walker B."/>
            <person name="Young S.K."/>
            <person name="Zeng Q."/>
            <person name="Gargeya S."/>
            <person name="Fitzgerald M."/>
            <person name="Haas B."/>
            <person name="Abouelleil A."/>
            <person name="Alvarado L."/>
            <person name="Arachchi H.M."/>
            <person name="Berlin A.M."/>
            <person name="Chapman S.B."/>
            <person name="Goldberg J."/>
            <person name="Griggs A."/>
            <person name="Gujja S."/>
            <person name="Hansen M."/>
            <person name="Howarth C."/>
            <person name="Imamovic A."/>
            <person name="Larimer J."/>
            <person name="McCowen C."/>
            <person name="Montmayeur A."/>
            <person name="Murphy C."/>
            <person name="Neiman D."/>
            <person name="Pearson M."/>
            <person name="Priest M."/>
            <person name="Roberts A."/>
            <person name="Saif S."/>
            <person name="Shea T."/>
            <person name="Sisk P."/>
            <person name="Sykes S."/>
            <person name="Wortman J."/>
            <person name="Nusbaum C."/>
            <person name="Birren B."/>
        </authorList>
    </citation>
    <scope>NUCLEOTIDE SEQUENCE [LARGE SCALE GENOMIC DNA]</scope>
    <source>
        <strain evidence="1 2">YIT 11860</strain>
    </source>
</reference>
<dbReference type="EMBL" id="ADLE01000001">
    <property type="protein sequence ID" value="EJZ66348.1"/>
    <property type="molecule type" value="Genomic_DNA"/>
</dbReference>
<gene>
    <name evidence="1" type="ORF">HMPREF9448_00525</name>
</gene>
<dbReference type="AlphaFoldDB" id="K0X4P0"/>
<name>K0X4P0_9BACT</name>
<dbReference type="SUPFAM" id="SSF141072">
    <property type="entry name" value="CalX-like"/>
    <property type="match status" value="1"/>
</dbReference>
<evidence type="ECO:0000313" key="2">
    <source>
        <dbReference type="Proteomes" id="UP000006044"/>
    </source>
</evidence>
<dbReference type="Proteomes" id="UP000006044">
    <property type="component" value="Unassembled WGS sequence"/>
</dbReference>
<dbReference type="PROSITE" id="PS51257">
    <property type="entry name" value="PROKAR_LIPOPROTEIN"/>
    <property type="match status" value="1"/>
</dbReference>
<protein>
    <recommendedName>
        <fullName evidence="3">Calx-beta domain-containing protein</fullName>
    </recommendedName>
</protein>
<dbReference type="Gene3D" id="2.60.40.2030">
    <property type="match status" value="1"/>
</dbReference>
<dbReference type="OrthoDB" id="1091286at2"/>
<evidence type="ECO:0008006" key="3">
    <source>
        <dbReference type="Google" id="ProtNLM"/>
    </source>
</evidence>
<dbReference type="InterPro" id="IPR038081">
    <property type="entry name" value="CalX-like_sf"/>
</dbReference>
<sequence>MKISKFIYAAVVGGVLASCQSVDTPMFSDKDAFVAFDSKTTSIAENAAREVKIPISLVASKGLDVSVGFEIDTTAYAGKNAAKEGVNYRLKNTSNTLSFTADGEMVAYISIEPIDNDDYNGDVCFDIKLSAPEGCNLGANYTTTVTISDDDHPLAAAGILGTYTASGVSPFEDDNGATFTWTCEVVKDADYIDRVWFTQIVPTESGAVYKSVMGTVSADFKSITINAGQDLGTYGSTYTLSLDFNGASSATAYVSNNTIAINTFVLASAASGGETVGYLTGVRTLTLTKVEE</sequence>
<dbReference type="HOGENOM" id="CLU_952073_0_0_10"/>